<keyword evidence="1" id="KW-0472">Membrane</keyword>
<gene>
    <name evidence="2" type="ORF">METZ01_LOCUS62429</name>
</gene>
<feature type="transmembrane region" description="Helical" evidence="1">
    <location>
        <begin position="23"/>
        <end position="45"/>
    </location>
</feature>
<evidence type="ECO:0000313" key="2">
    <source>
        <dbReference type="EMBL" id="SVA09575.1"/>
    </source>
</evidence>
<proteinExistence type="predicted"/>
<evidence type="ECO:0000256" key="1">
    <source>
        <dbReference type="SAM" id="Phobius"/>
    </source>
</evidence>
<name>A0A381T010_9ZZZZ</name>
<accession>A0A381T010</accession>
<protein>
    <submittedName>
        <fullName evidence="2">Uncharacterized protein</fullName>
    </submittedName>
</protein>
<dbReference type="AlphaFoldDB" id="A0A381T010"/>
<organism evidence="2">
    <name type="scientific">marine metagenome</name>
    <dbReference type="NCBI Taxonomy" id="408172"/>
    <lineage>
        <taxon>unclassified sequences</taxon>
        <taxon>metagenomes</taxon>
        <taxon>ecological metagenomes</taxon>
    </lineage>
</organism>
<dbReference type="EMBL" id="UINC01003828">
    <property type="protein sequence ID" value="SVA09575.1"/>
    <property type="molecule type" value="Genomic_DNA"/>
</dbReference>
<reference evidence="2" key="1">
    <citation type="submission" date="2018-05" db="EMBL/GenBank/DDBJ databases">
        <authorList>
            <person name="Lanie J.A."/>
            <person name="Ng W.-L."/>
            <person name="Kazmierczak K.M."/>
            <person name="Andrzejewski T.M."/>
            <person name="Davidsen T.M."/>
            <person name="Wayne K.J."/>
            <person name="Tettelin H."/>
            <person name="Glass J.I."/>
            <person name="Rusch D."/>
            <person name="Podicherti R."/>
            <person name="Tsui H.-C.T."/>
            <person name="Winkler M.E."/>
        </authorList>
    </citation>
    <scope>NUCLEOTIDE SEQUENCE</scope>
</reference>
<sequence>MATDPQPHEEEKVSPAKPSGLEMILIIVFLMFVAWGTYEFGIWVIKDGGKTPQEKEQNF</sequence>
<keyword evidence="1" id="KW-1133">Transmembrane helix</keyword>
<keyword evidence="1" id="KW-0812">Transmembrane</keyword>